<organism evidence="1 2">
    <name type="scientific">Lamprobacter modestohalophilus</name>
    <dbReference type="NCBI Taxonomy" id="1064514"/>
    <lineage>
        <taxon>Bacteria</taxon>
        <taxon>Pseudomonadati</taxon>
        <taxon>Pseudomonadota</taxon>
        <taxon>Gammaproteobacteria</taxon>
        <taxon>Chromatiales</taxon>
        <taxon>Chromatiaceae</taxon>
        <taxon>Lamprobacter</taxon>
    </lineage>
</organism>
<dbReference type="PANTHER" id="PTHR34849">
    <property type="entry name" value="SSL5025 PROTEIN"/>
    <property type="match status" value="1"/>
</dbReference>
<keyword evidence="2" id="KW-1185">Reference proteome</keyword>
<dbReference type="InterPro" id="IPR036388">
    <property type="entry name" value="WH-like_DNA-bd_sf"/>
</dbReference>
<gene>
    <name evidence="1" type="ORF">CKO42_03840</name>
</gene>
<evidence type="ECO:0000313" key="1">
    <source>
        <dbReference type="EMBL" id="MBK1617597.1"/>
    </source>
</evidence>
<reference evidence="1 2" key="1">
    <citation type="journal article" date="2020" name="Microorganisms">
        <title>Osmotic Adaptation and Compatible Solute Biosynthesis of Phototrophic Bacteria as Revealed from Genome Analyses.</title>
        <authorList>
            <person name="Imhoff J.F."/>
            <person name="Rahn T."/>
            <person name="Kunzel S."/>
            <person name="Keller A."/>
            <person name="Neulinger S.C."/>
        </authorList>
    </citation>
    <scope>NUCLEOTIDE SEQUENCE [LARGE SCALE GENOMIC DNA]</scope>
    <source>
        <strain evidence="1 2">DSM 25653</strain>
    </source>
</reference>
<dbReference type="Proteomes" id="UP001138768">
    <property type="component" value="Unassembled WGS sequence"/>
</dbReference>
<evidence type="ECO:0000313" key="2">
    <source>
        <dbReference type="Proteomes" id="UP001138768"/>
    </source>
</evidence>
<dbReference type="RefSeq" id="WP_200239551.1">
    <property type="nucleotide sequence ID" value="NZ_NRRY01000004.1"/>
</dbReference>
<dbReference type="Pfam" id="PF04255">
    <property type="entry name" value="DUF433"/>
    <property type="match status" value="1"/>
</dbReference>
<dbReference type="Gene3D" id="1.10.10.10">
    <property type="entry name" value="Winged helix-like DNA-binding domain superfamily/Winged helix DNA-binding domain"/>
    <property type="match status" value="1"/>
</dbReference>
<accession>A0A9X1B3H2</accession>
<sequence>MSYLLHFETRPDLCGGETVIRGTRVTLRTVLASLAEGGTLDDILADFPTLSTSDLQAVIAFAAASAEEDLPVPPMPKVA</sequence>
<dbReference type="PANTHER" id="PTHR34849:SF3">
    <property type="entry name" value="SSR2962 PROTEIN"/>
    <property type="match status" value="1"/>
</dbReference>
<evidence type="ECO:0008006" key="3">
    <source>
        <dbReference type="Google" id="ProtNLM"/>
    </source>
</evidence>
<dbReference type="InterPro" id="IPR007367">
    <property type="entry name" value="DUF433"/>
</dbReference>
<comment type="caution">
    <text evidence="1">The sequence shown here is derived from an EMBL/GenBank/DDBJ whole genome shotgun (WGS) entry which is preliminary data.</text>
</comment>
<dbReference type="EMBL" id="NRRY01000004">
    <property type="protein sequence ID" value="MBK1617597.1"/>
    <property type="molecule type" value="Genomic_DNA"/>
</dbReference>
<dbReference type="SUPFAM" id="SSF46689">
    <property type="entry name" value="Homeodomain-like"/>
    <property type="match status" value="1"/>
</dbReference>
<proteinExistence type="predicted"/>
<name>A0A9X1B3H2_9GAMM</name>
<dbReference type="AlphaFoldDB" id="A0A9X1B3H2"/>
<dbReference type="InterPro" id="IPR009057">
    <property type="entry name" value="Homeodomain-like_sf"/>
</dbReference>
<protein>
    <recommendedName>
        <fullName evidence="3">DUF433 domain-containing protein</fullName>
    </recommendedName>
</protein>